<dbReference type="InterPro" id="IPR011990">
    <property type="entry name" value="TPR-like_helical_dom_sf"/>
</dbReference>
<sequence>MPATGIDRAQLLSTLCEFASELAYDCRYEEAAEMLEGATRWFAPPDVIDEEIALAKAWVQLGVLQAELGAYDDALRSFRRVYAQYWGEKEDQELLDVSARAWLEKSLVLLRRGNITEAAEALLGTVSGSHWDDDEQLMYLVSILERASAICGMLDPSEGAAFFTLLASGLVEVENEAVRSMLETNVQRHLSKGIAR</sequence>
<reference evidence="2" key="1">
    <citation type="journal article" date="2020" name="mSystems">
        <title>Genome- and Community-Level Interaction Insights into Carbon Utilization and Element Cycling Functions of Hydrothermarchaeota in Hydrothermal Sediment.</title>
        <authorList>
            <person name="Zhou Z."/>
            <person name="Liu Y."/>
            <person name="Xu W."/>
            <person name="Pan J."/>
            <person name="Luo Z.H."/>
            <person name="Li M."/>
        </authorList>
    </citation>
    <scope>NUCLEOTIDE SEQUENCE [LARGE SCALE GENOMIC DNA]</scope>
    <source>
        <strain evidence="2">SpSt-524</strain>
    </source>
</reference>
<organism evidence="2">
    <name type="scientific">Meiothermus ruber</name>
    <dbReference type="NCBI Taxonomy" id="277"/>
    <lineage>
        <taxon>Bacteria</taxon>
        <taxon>Thermotogati</taxon>
        <taxon>Deinococcota</taxon>
        <taxon>Deinococci</taxon>
        <taxon>Thermales</taxon>
        <taxon>Thermaceae</taxon>
        <taxon>Meiothermus</taxon>
    </lineage>
</organism>
<accession>A0A7C3HEF3</accession>
<evidence type="ECO:0000313" key="2">
    <source>
        <dbReference type="EMBL" id="HFG21256.1"/>
    </source>
</evidence>
<dbReference type="EMBL" id="DSWI01000026">
    <property type="protein sequence ID" value="HFG21256.1"/>
    <property type="molecule type" value="Genomic_DNA"/>
</dbReference>
<comment type="caution">
    <text evidence="2">The sequence shown here is derived from an EMBL/GenBank/DDBJ whole genome shotgun (WGS) entry which is preliminary data.</text>
</comment>
<evidence type="ECO:0000256" key="1">
    <source>
        <dbReference type="PROSITE-ProRule" id="PRU00339"/>
    </source>
</evidence>
<dbReference type="SUPFAM" id="SSF48452">
    <property type="entry name" value="TPR-like"/>
    <property type="match status" value="1"/>
</dbReference>
<evidence type="ECO:0008006" key="3">
    <source>
        <dbReference type="Google" id="ProtNLM"/>
    </source>
</evidence>
<dbReference type="InterPro" id="IPR019734">
    <property type="entry name" value="TPR_rpt"/>
</dbReference>
<dbReference type="PROSITE" id="PS50005">
    <property type="entry name" value="TPR"/>
    <property type="match status" value="1"/>
</dbReference>
<gene>
    <name evidence="2" type="ORF">ENS82_11210</name>
</gene>
<dbReference type="AlphaFoldDB" id="A0A7C3HEF3"/>
<proteinExistence type="predicted"/>
<keyword evidence="1" id="KW-0802">TPR repeat</keyword>
<name>A0A7C3HEF3_MEIRU</name>
<feature type="repeat" description="TPR" evidence="1">
    <location>
        <begin position="55"/>
        <end position="88"/>
    </location>
</feature>
<protein>
    <recommendedName>
        <fullName evidence="3">Tetratricopeptide repeat protein</fullName>
    </recommendedName>
</protein>
<dbReference type="Gene3D" id="1.25.40.10">
    <property type="entry name" value="Tetratricopeptide repeat domain"/>
    <property type="match status" value="1"/>
</dbReference>